<evidence type="ECO:0000259" key="8">
    <source>
        <dbReference type="Pfam" id="PF00662"/>
    </source>
</evidence>
<dbReference type="PRINTS" id="PR01434">
    <property type="entry name" value="NADHDHGNASE5"/>
</dbReference>
<feature type="transmembrane region" description="Helical" evidence="6">
    <location>
        <begin position="455"/>
        <end position="475"/>
    </location>
</feature>
<dbReference type="NCBIfam" id="NF005141">
    <property type="entry name" value="PRK06590.1"/>
    <property type="match status" value="1"/>
</dbReference>
<keyword evidence="4 6" id="KW-0472">Membrane</keyword>
<keyword evidence="2 5" id="KW-0812">Transmembrane</keyword>
<feature type="transmembrane region" description="Helical" evidence="6">
    <location>
        <begin position="608"/>
        <end position="628"/>
    </location>
</feature>
<evidence type="ECO:0000256" key="4">
    <source>
        <dbReference type="ARBA" id="ARBA00023136"/>
    </source>
</evidence>
<evidence type="ECO:0000256" key="3">
    <source>
        <dbReference type="ARBA" id="ARBA00022989"/>
    </source>
</evidence>
<evidence type="ECO:0000259" key="7">
    <source>
        <dbReference type="Pfam" id="PF00361"/>
    </source>
</evidence>
<dbReference type="InterPro" id="IPR001750">
    <property type="entry name" value="ND/Mrp_TM"/>
</dbReference>
<dbReference type="EMBL" id="FNBN01000003">
    <property type="protein sequence ID" value="SDG12630.1"/>
    <property type="molecule type" value="Genomic_DNA"/>
</dbReference>
<feature type="transmembrane region" description="Helical" evidence="6">
    <location>
        <begin position="173"/>
        <end position="192"/>
    </location>
</feature>
<dbReference type="Proteomes" id="UP000199045">
    <property type="component" value="Unassembled WGS sequence"/>
</dbReference>
<feature type="transmembrane region" description="Helical" evidence="6">
    <location>
        <begin position="116"/>
        <end position="135"/>
    </location>
</feature>
<dbReference type="GO" id="GO:0042773">
    <property type="term" value="P:ATP synthesis coupled electron transport"/>
    <property type="evidence" value="ECO:0007669"/>
    <property type="project" value="InterPro"/>
</dbReference>
<organism evidence="9 10">
    <name type="scientific">Chitinophaga filiformis</name>
    <name type="common">Myxococcus filiformis</name>
    <name type="synonym">Flexibacter filiformis</name>
    <dbReference type="NCBI Taxonomy" id="104663"/>
    <lineage>
        <taxon>Bacteria</taxon>
        <taxon>Pseudomonadati</taxon>
        <taxon>Bacteroidota</taxon>
        <taxon>Chitinophagia</taxon>
        <taxon>Chitinophagales</taxon>
        <taxon>Chitinophagaceae</taxon>
        <taxon>Chitinophaga</taxon>
    </lineage>
</organism>
<keyword evidence="3 6" id="KW-1133">Transmembrane helix</keyword>
<dbReference type="InterPro" id="IPR003945">
    <property type="entry name" value="NU5C-like"/>
</dbReference>
<evidence type="ECO:0000256" key="1">
    <source>
        <dbReference type="ARBA" id="ARBA00004127"/>
    </source>
</evidence>
<feature type="domain" description="NADH-Ubiquinone oxidoreductase (complex I) chain 5 N-terminal" evidence="8">
    <location>
        <begin position="70"/>
        <end position="120"/>
    </location>
</feature>
<protein>
    <submittedName>
        <fullName evidence="9">NADH dehydrogenase subunit L</fullName>
    </submittedName>
</protein>
<feature type="transmembrane region" description="Helical" evidence="6">
    <location>
        <begin position="86"/>
        <end position="109"/>
    </location>
</feature>
<feature type="transmembrane region" description="Helical" evidence="6">
    <location>
        <begin position="420"/>
        <end position="443"/>
    </location>
</feature>
<dbReference type="Pfam" id="PF00662">
    <property type="entry name" value="Proton_antipo_N"/>
    <property type="match status" value="1"/>
</dbReference>
<dbReference type="GO" id="GO:0015990">
    <property type="term" value="P:electron transport coupled proton transport"/>
    <property type="evidence" value="ECO:0007669"/>
    <property type="project" value="TreeGrafter"/>
</dbReference>
<reference evidence="9 10" key="1">
    <citation type="submission" date="2016-10" db="EMBL/GenBank/DDBJ databases">
        <authorList>
            <person name="de Groot N.N."/>
        </authorList>
    </citation>
    <scope>NUCLEOTIDE SEQUENCE [LARGE SCALE GENOMIC DNA]</scope>
    <source>
        <strain evidence="9 10">DSM 527</strain>
    </source>
</reference>
<dbReference type="GO" id="GO:0016020">
    <property type="term" value="C:membrane"/>
    <property type="evidence" value="ECO:0007669"/>
    <property type="project" value="UniProtKB-SubCell"/>
</dbReference>
<dbReference type="STRING" id="104663.SAMN04488121_103556"/>
<evidence type="ECO:0000256" key="6">
    <source>
        <dbReference type="SAM" id="Phobius"/>
    </source>
</evidence>
<feature type="transmembrane region" description="Helical" evidence="6">
    <location>
        <begin position="6"/>
        <end position="23"/>
    </location>
</feature>
<evidence type="ECO:0000313" key="9">
    <source>
        <dbReference type="EMBL" id="SDG12630.1"/>
    </source>
</evidence>
<feature type="transmembrane region" description="Helical" evidence="6">
    <location>
        <begin position="281"/>
        <end position="303"/>
    </location>
</feature>
<dbReference type="InterPro" id="IPR001516">
    <property type="entry name" value="Proton_antipo_N"/>
</dbReference>
<feature type="domain" description="NADH:quinone oxidoreductase/Mrp antiporter transmembrane" evidence="7">
    <location>
        <begin position="136"/>
        <end position="430"/>
    </location>
</feature>
<feature type="transmembrane region" description="Helical" evidence="6">
    <location>
        <begin position="30"/>
        <end position="54"/>
    </location>
</feature>
<dbReference type="GO" id="GO:0008137">
    <property type="term" value="F:NADH dehydrogenase (ubiquinone) activity"/>
    <property type="evidence" value="ECO:0007669"/>
    <property type="project" value="InterPro"/>
</dbReference>
<dbReference type="OrthoDB" id="9807568at2"/>
<feature type="transmembrane region" description="Helical" evidence="6">
    <location>
        <begin position="334"/>
        <end position="356"/>
    </location>
</feature>
<proteinExistence type="predicted"/>
<evidence type="ECO:0000256" key="5">
    <source>
        <dbReference type="RuleBase" id="RU000320"/>
    </source>
</evidence>
<dbReference type="GO" id="GO:0012505">
    <property type="term" value="C:endomembrane system"/>
    <property type="evidence" value="ECO:0007669"/>
    <property type="project" value="UniProtKB-SubCell"/>
</dbReference>
<dbReference type="NCBIfam" id="TIGR01974">
    <property type="entry name" value="NDH_I_L"/>
    <property type="match status" value="1"/>
</dbReference>
<feature type="transmembrane region" description="Helical" evidence="6">
    <location>
        <begin position="310"/>
        <end position="328"/>
    </location>
</feature>
<evidence type="ECO:0000256" key="2">
    <source>
        <dbReference type="ARBA" id="ARBA00022692"/>
    </source>
</evidence>
<dbReference type="Gene3D" id="1.20.5.2700">
    <property type="match status" value="1"/>
</dbReference>
<feature type="transmembrane region" description="Helical" evidence="6">
    <location>
        <begin position="252"/>
        <end position="269"/>
    </location>
</feature>
<evidence type="ECO:0000313" key="10">
    <source>
        <dbReference type="Proteomes" id="UP000199045"/>
    </source>
</evidence>
<dbReference type="AlphaFoldDB" id="A0A1G7RRU2"/>
<gene>
    <name evidence="9" type="ORF">SAMN04488121_103556</name>
</gene>
<feature type="transmembrane region" description="Helical" evidence="6">
    <location>
        <begin position="377"/>
        <end position="400"/>
    </location>
</feature>
<dbReference type="InterPro" id="IPR018393">
    <property type="entry name" value="NADHpl_OxRdtase_5_subgr"/>
</dbReference>
<dbReference type="GO" id="GO:0003954">
    <property type="term" value="F:NADH dehydrogenase activity"/>
    <property type="evidence" value="ECO:0007669"/>
    <property type="project" value="TreeGrafter"/>
</dbReference>
<feature type="transmembrane region" description="Helical" evidence="6">
    <location>
        <begin position="508"/>
        <end position="530"/>
    </location>
</feature>
<dbReference type="RefSeq" id="WP_089833190.1">
    <property type="nucleotide sequence ID" value="NZ_FNBN01000003.1"/>
</dbReference>
<sequence>MQHYLYLIPALPLLGFLVLSMAGKRLSRNLIAGIGAGSICVSALIALITSASFLQSPPATGAYRQVLWHWFVTGHLSADVSLRMDALSLVFICIITFIGALIHIYSIAFMREDRDYARFFASMNLFVCAMLTLVMADNLVLMYLGWEGVGLCSYLLIGFWYETPANYRAANKAFVITRIGDTAMIIGLFLLFKELGTLYIPDILAKAPQQFSSGAHTITLIALLLLSGGIGKSAQLPLQTWLPDAMAGPSPVSALIHAATMVTAGVYLIARMHTLFELSPIAMQVTAIIGAVTLFIAGCSAMVQTDIKRILAYSTISQIGYMFLALGVGAWSAAIFHFFTHAFFKALLFLAAGAVIETLHHEHDIFKMGGLRKKMPVIFYTFTIGAAALAALPLVTAGFFSKDQILWYAWSANGGHPVLWALALMGAFITAFYSTRLILVVFWGEMKTTPGHLPGNAMTIPLVILAFFSVAVGWIEWPHNIMHVSLFSELVQQALPTTIMKGDLPHEIVFQFIAVVVSLLGIYTGYVLYYGQSELLMRWKQSDGLMNVRHFLYKGWKFDQLYDMLLVRPFMFITGINKSDVSDKLYTAIANANLYLNRIFSVSQNGSLRWYVTGVLIGILFIITLQLLL</sequence>
<dbReference type="PANTHER" id="PTHR42829:SF2">
    <property type="entry name" value="NADH-UBIQUINONE OXIDOREDUCTASE CHAIN 5"/>
    <property type="match status" value="1"/>
</dbReference>
<comment type="subcellular location">
    <subcellularLocation>
        <location evidence="1">Endomembrane system</location>
        <topology evidence="1">Multi-pass membrane protein</topology>
    </subcellularLocation>
    <subcellularLocation>
        <location evidence="5">Membrane</location>
        <topology evidence="5">Multi-pass membrane protein</topology>
    </subcellularLocation>
</comment>
<accession>A0A1G7RRU2</accession>
<name>A0A1G7RRU2_CHIFI</name>
<dbReference type="PRINTS" id="PR01435">
    <property type="entry name" value="NPOXDRDTASE5"/>
</dbReference>
<feature type="transmembrane region" description="Helical" evidence="6">
    <location>
        <begin position="141"/>
        <end position="161"/>
    </location>
</feature>
<dbReference type="Pfam" id="PF00361">
    <property type="entry name" value="Proton_antipo_M"/>
    <property type="match status" value="1"/>
</dbReference>
<dbReference type="PANTHER" id="PTHR42829">
    <property type="entry name" value="NADH-UBIQUINONE OXIDOREDUCTASE CHAIN 5"/>
    <property type="match status" value="1"/>
</dbReference>
<feature type="transmembrane region" description="Helical" evidence="6">
    <location>
        <begin position="212"/>
        <end position="231"/>
    </location>
</feature>